<dbReference type="CDD" id="cd00609">
    <property type="entry name" value="AAT_like"/>
    <property type="match status" value="1"/>
</dbReference>
<dbReference type="InterPro" id="IPR036388">
    <property type="entry name" value="WH-like_DNA-bd_sf"/>
</dbReference>
<dbReference type="InterPro" id="IPR015424">
    <property type="entry name" value="PyrdxlP-dep_Trfase"/>
</dbReference>
<evidence type="ECO:0000256" key="3">
    <source>
        <dbReference type="ARBA" id="ARBA00023015"/>
    </source>
</evidence>
<sequence>MAALYITISDNIINDIDKGILLVDKRMPSLRQFTQLHNVSMTTANNCYQRLLDLGWLYAKPKIGYFITQPLNKQNTPIYPQFNAQVATPKVDQSIVQGLRGQFYTAQLPEDLIPQDILNRCLRRVNQRIGSDLFAYPDHQGDVALRSALANHFSQQHLPLKSDNLVITNGCIDAVRSAIEITTNPGDTVAISSPCFNGLLNLLENMGRLVLEIPCYQSQLDLDQLESLLKDKRISVCLFSANHINPQGFCLSNQQKQRIAELAADYQVPVIEDDICLELSYSNITPLSIKYWDKSGWVLWCSSVSKTIAGGYRLGWCEPGRFFNAYLQLRSVQFFGVNNIVQHTVCEFINTGHYSKHLKKLTATLAAHARQYHSLLRELLPKNTKISVPEGGMVIWLQLDNMDSQSVLNEALKKGISFRAGSEFTTLEYYQNCLRLNIGWSIVKNEKDSAEKQEKSLALRAQLICLCGLINEDVTSITLPLIPKPEPDGVK</sequence>
<dbReference type="Proteomes" id="UP000182660">
    <property type="component" value="Unassembled WGS sequence"/>
</dbReference>
<dbReference type="SUPFAM" id="SSF46785">
    <property type="entry name" value="Winged helix' DNA-binding domain"/>
    <property type="match status" value="1"/>
</dbReference>
<dbReference type="InterPro" id="IPR000524">
    <property type="entry name" value="Tscrpt_reg_HTH_GntR"/>
</dbReference>
<keyword evidence="3" id="KW-0805">Transcription regulation</keyword>
<keyword evidence="7" id="KW-0032">Aminotransferase</keyword>
<keyword evidence="8" id="KW-1185">Reference proteome</keyword>
<dbReference type="InterPro" id="IPR015421">
    <property type="entry name" value="PyrdxlP-dep_Trfase_major"/>
</dbReference>
<dbReference type="CDD" id="cd07377">
    <property type="entry name" value="WHTH_GntR"/>
    <property type="match status" value="1"/>
</dbReference>
<keyword evidence="4" id="KW-0238">DNA-binding</keyword>
<comment type="similarity">
    <text evidence="1">In the C-terminal section; belongs to the class-I pyridoxal-phosphate-dependent aminotransferase family.</text>
</comment>
<gene>
    <name evidence="7" type="ORF">MT2528_3486</name>
</gene>
<dbReference type="EMBL" id="FPLJ01000078">
    <property type="protein sequence ID" value="SGY97804.1"/>
    <property type="molecule type" value="Genomic_DNA"/>
</dbReference>
<dbReference type="PANTHER" id="PTHR46577:SF1">
    <property type="entry name" value="HTH-TYPE TRANSCRIPTIONAL REGULATORY PROTEIN GABR"/>
    <property type="match status" value="1"/>
</dbReference>
<dbReference type="GeneID" id="61297310"/>
<dbReference type="InterPro" id="IPR051446">
    <property type="entry name" value="HTH_trans_reg/aminotransferase"/>
</dbReference>
<dbReference type="Gene3D" id="3.40.640.10">
    <property type="entry name" value="Type I PLP-dependent aspartate aminotransferase-like (Major domain)"/>
    <property type="match status" value="1"/>
</dbReference>
<dbReference type="InterPro" id="IPR036390">
    <property type="entry name" value="WH_DNA-bd_sf"/>
</dbReference>
<dbReference type="InterPro" id="IPR015422">
    <property type="entry name" value="PyrdxlP-dep_Trfase_small"/>
</dbReference>
<dbReference type="PANTHER" id="PTHR46577">
    <property type="entry name" value="HTH-TYPE TRANSCRIPTIONAL REGULATORY PROTEIN GABR"/>
    <property type="match status" value="1"/>
</dbReference>
<dbReference type="SMART" id="SM00345">
    <property type="entry name" value="HTH_GNTR"/>
    <property type="match status" value="1"/>
</dbReference>
<evidence type="ECO:0000256" key="2">
    <source>
        <dbReference type="ARBA" id="ARBA00022898"/>
    </source>
</evidence>
<evidence type="ECO:0000259" key="6">
    <source>
        <dbReference type="PROSITE" id="PS50949"/>
    </source>
</evidence>
<evidence type="ECO:0000313" key="7">
    <source>
        <dbReference type="EMBL" id="SGY97804.1"/>
    </source>
</evidence>
<dbReference type="Gene3D" id="3.90.1150.10">
    <property type="entry name" value="Aspartate Aminotransferase, domain 1"/>
    <property type="match status" value="1"/>
</dbReference>
<keyword evidence="2" id="KW-0663">Pyridoxal phosphate</keyword>
<keyword evidence="5" id="KW-0804">Transcription</keyword>
<feature type="domain" description="HTH gntR-type" evidence="6">
    <location>
        <begin position="2"/>
        <end position="70"/>
    </location>
</feature>
<protein>
    <submittedName>
        <fullName evidence="7">Aminotransferase</fullName>
    </submittedName>
</protein>
<evidence type="ECO:0000256" key="1">
    <source>
        <dbReference type="ARBA" id="ARBA00005384"/>
    </source>
</evidence>
<evidence type="ECO:0000313" key="8">
    <source>
        <dbReference type="Proteomes" id="UP000182660"/>
    </source>
</evidence>
<evidence type="ECO:0000256" key="5">
    <source>
        <dbReference type="ARBA" id="ARBA00023163"/>
    </source>
</evidence>
<evidence type="ECO:0000256" key="4">
    <source>
        <dbReference type="ARBA" id="ARBA00023125"/>
    </source>
</evidence>
<accession>A0ABY1HKJ8</accession>
<comment type="caution">
    <text evidence="7">The sequence shown here is derived from an EMBL/GenBank/DDBJ whole genome shotgun (WGS) entry which is preliminary data.</text>
</comment>
<dbReference type="GO" id="GO:0008483">
    <property type="term" value="F:transaminase activity"/>
    <property type="evidence" value="ECO:0007669"/>
    <property type="project" value="UniProtKB-KW"/>
</dbReference>
<dbReference type="Gene3D" id="1.10.10.10">
    <property type="entry name" value="Winged helix-like DNA-binding domain superfamily/Winged helix DNA-binding domain"/>
    <property type="match status" value="1"/>
</dbReference>
<proteinExistence type="inferred from homology"/>
<dbReference type="Pfam" id="PF00155">
    <property type="entry name" value="Aminotran_1_2"/>
    <property type="match status" value="1"/>
</dbReference>
<reference evidence="7 8" key="1">
    <citation type="submission" date="2016-11" db="EMBL/GenBank/DDBJ databases">
        <authorList>
            <person name="Klemetsen T."/>
        </authorList>
    </citation>
    <scope>NUCLEOTIDE SEQUENCE [LARGE SCALE GENOMIC DNA]</scope>
    <source>
        <strain evidence="7">MT 2528</strain>
    </source>
</reference>
<dbReference type="PROSITE" id="PS50949">
    <property type="entry name" value="HTH_GNTR"/>
    <property type="match status" value="1"/>
</dbReference>
<name>A0ABY1HKJ8_9GAMM</name>
<keyword evidence="7" id="KW-0808">Transferase</keyword>
<dbReference type="InterPro" id="IPR004839">
    <property type="entry name" value="Aminotransferase_I/II_large"/>
</dbReference>
<organism evidence="7 8">
    <name type="scientific">Moritella viscosa</name>
    <dbReference type="NCBI Taxonomy" id="80854"/>
    <lineage>
        <taxon>Bacteria</taxon>
        <taxon>Pseudomonadati</taxon>
        <taxon>Pseudomonadota</taxon>
        <taxon>Gammaproteobacteria</taxon>
        <taxon>Alteromonadales</taxon>
        <taxon>Moritellaceae</taxon>
        <taxon>Moritella</taxon>
    </lineage>
</organism>
<dbReference type="SUPFAM" id="SSF53383">
    <property type="entry name" value="PLP-dependent transferases"/>
    <property type="match status" value="1"/>
</dbReference>
<dbReference type="RefSeq" id="WP_075473110.1">
    <property type="nucleotide sequence ID" value="NZ_CAWQZC010000025.1"/>
</dbReference>